<keyword evidence="2" id="KW-1185">Reference proteome</keyword>
<sequence>MKGSIVVFNKQNEMRVIEDIEETLLEDICRQKKQEHCLVQLANGKVDLGYISNAFFREGEIHTD</sequence>
<dbReference type="Proteomes" id="UP000182762">
    <property type="component" value="Unassembled WGS sequence"/>
</dbReference>
<comment type="caution">
    <text evidence="1">The sequence shown here is derived from an EMBL/GenBank/DDBJ whole genome shotgun (WGS) entry which is preliminary data.</text>
</comment>
<evidence type="ECO:0000313" key="1">
    <source>
        <dbReference type="EMBL" id="SFQ35605.1"/>
    </source>
</evidence>
<name>A0A1I5XUH4_9BACI</name>
<organism evidence="1 2">
    <name type="scientific">Priestia endophytica DSM 13796</name>
    <dbReference type="NCBI Taxonomy" id="1121089"/>
    <lineage>
        <taxon>Bacteria</taxon>
        <taxon>Bacillati</taxon>
        <taxon>Bacillota</taxon>
        <taxon>Bacilli</taxon>
        <taxon>Bacillales</taxon>
        <taxon>Bacillaceae</taxon>
        <taxon>Priestia</taxon>
    </lineage>
</organism>
<reference evidence="1 2" key="1">
    <citation type="submission" date="2016-10" db="EMBL/GenBank/DDBJ databases">
        <authorList>
            <person name="Varghese N."/>
            <person name="Submissions S."/>
        </authorList>
    </citation>
    <scope>NUCLEOTIDE SEQUENCE [LARGE SCALE GENOMIC DNA]</scope>
    <source>
        <strain evidence="1 2">DSM 13796</strain>
    </source>
</reference>
<proteinExistence type="predicted"/>
<accession>A0A1I5XUH4</accession>
<protein>
    <submittedName>
        <fullName evidence="1">Uncharacterized protein</fullName>
    </submittedName>
</protein>
<evidence type="ECO:0000313" key="2">
    <source>
        <dbReference type="Proteomes" id="UP000182762"/>
    </source>
</evidence>
<dbReference type="GeneID" id="93709796"/>
<dbReference type="EMBL" id="FOXX01000002">
    <property type="protein sequence ID" value="SFQ35605.1"/>
    <property type="molecule type" value="Genomic_DNA"/>
</dbReference>
<gene>
    <name evidence="1" type="ORF">SAMN02745910_01063</name>
</gene>
<dbReference type="RefSeq" id="WP_061803523.1">
    <property type="nucleotide sequence ID" value="NZ_FOXX01000002.1"/>
</dbReference>